<gene>
    <name evidence="1" type="ORF">SAMN02745664_12342</name>
</gene>
<dbReference type="EMBL" id="FTNU01000023">
    <property type="protein sequence ID" value="SIS07733.1"/>
    <property type="molecule type" value="Genomic_DNA"/>
</dbReference>
<evidence type="ECO:0000313" key="1">
    <source>
        <dbReference type="EMBL" id="SIS07733.1"/>
    </source>
</evidence>
<proteinExistence type="predicted"/>
<evidence type="ECO:0000313" key="2">
    <source>
        <dbReference type="Proteomes" id="UP000187495"/>
    </source>
</evidence>
<protein>
    <submittedName>
        <fullName evidence="1">Phage nucleotide-binding protein</fullName>
    </submittedName>
</protein>
<sequence length="227" mass="25151">MAVILTSTKQATAKNGIKVCVYGQAGAGKTVLCATTPDLSKTVILSAEAGLLSIAEADIDVIEIKSLQDLQDAYNWLTKDEQGLSYDWICLDSISEIAEVILNDAKRNSKDPRQAYGEMQEKVETAIRAFRDLPRNVYFSAKMESYQDDVGVVRYQPMLPGKRLPAGLAYFFDEVFLLQVSKDENGLPVRHLQTQADTKYHAKDRSGKLNPQEPADLSVIQHKILGV</sequence>
<dbReference type="AlphaFoldDB" id="A0A1N7G551"/>
<dbReference type="Pfam" id="PF13479">
    <property type="entry name" value="AAA_24"/>
    <property type="match status" value="1"/>
</dbReference>
<organism evidence="1 2">
    <name type="scientific">Moraxella cuniculi DSM 21768</name>
    <dbReference type="NCBI Taxonomy" id="1122245"/>
    <lineage>
        <taxon>Bacteria</taxon>
        <taxon>Pseudomonadati</taxon>
        <taxon>Pseudomonadota</taxon>
        <taxon>Gammaproteobacteria</taxon>
        <taxon>Moraxellales</taxon>
        <taxon>Moraxellaceae</taxon>
        <taxon>Moraxella</taxon>
    </lineage>
</organism>
<name>A0A1N7G551_9GAMM</name>
<accession>A0A1N7G551</accession>
<dbReference type="RefSeq" id="WP_076556133.1">
    <property type="nucleotide sequence ID" value="NZ_FTNU01000023.1"/>
</dbReference>
<reference evidence="2" key="1">
    <citation type="submission" date="2017-01" db="EMBL/GenBank/DDBJ databases">
        <authorList>
            <person name="Varghese N."/>
            <person name="Submissions S."/>
        </authorList>
    </citation>
    <scope>NUCLEOTIDE SEQUENCE [LARGE SCALE GENOMIC DNA]</scope>
    <source>
        <strain evidence="2">DSM 21768</strain>
    </source>
</reference>
<dbReference type="STRING" id="34061.B0189_09590"/>
<keyword evidence="2" id="KW-1185">Reference proteome</keyword>
<dbReference type="Proteomes" id="UP000187495">
    <property type="component" value="Unassembled WGS sequence"/>
</dbReference>